<organism evidence="2 3">
    <name type="scientific">Phytoactinopolyspora halotolerans</name>
    <dbReference type="NCBI Taxonomy" id="1981512"/>
    <lineage>
        <taxon>Bacteria</taxon>
        <taxon>Bacillati</taxon>
        <taxon>Actinomycetota</taxon>
        <taxon>Actinomycetes</taxon>
        <taxon>Jiangellales</taxon>
        <taxon>Jiangellaceae</taxon>
        <taxon>Phytoactinopolyspora</taxon>
    </lineage>
</organism>
<feature type="domain" description="Clp R" evidence="1">
    <location>
        <begin position="16"/>
        <end position="75"/>
    </location>
</feature>
<keyword evidence="3" id="KW-1185">Reference proteome</keyword>
<comment type="caution">
    <text evidence="2">The sequence shown here is derived from an EMBL/GenBank/DDBJ whole genome shotgun (WGS) entry which is preliminary data.</text>
</comment>
<dbReference type="AlphaFoldDB" id="A0A6L9SCN3"/>
<evidence type="ECO:0000313" key="2">
    <source>
        <dbReference type="EMBL" id="NEE02986.1"/>
    </source>
</evidence>
<proteinExistence type="predicted"/>
<dbReference type="Pfam" id="PF02861">
    <property type="entry name" value="Clp_N"/>
    <property type="match status" value="1"/>
</dbReference>
<evidence type="ECO:0000313" key="3">
    <source>
        <dbReference type="Proteomes" id="UP000475214"/>
    </source>
</evidence>
<dbReference type="Proteomes" id="UP000475214">
    <property type="component" value="Unassembled WGS sequence"/>
</dbReference>
<dbReference type="InterPro" id="IPR036628">
    <property type="entry name" value="Clp_N_dom_sf"/>
</dbReference>
<sequence>MFNRLRRRTGDMRTIKHLLADAENVAREQGADKPGAEHLVIAALALPDGTARRAFERIGADPDAFGTAVTEQHAEALRDIGIDHDDAALSAQLPEPQPAGGVYRSEVSMQQLFQRVTDDVKSDGSSLVGAHVIRAAARMEYGTTARALDHMGIDRMDLAQAAGAEIAGRHADAS</sequence>
<dbReference type="SUPFAM" id="SSF81923">
    <property type="entry name" value="Double Clp-N motif"/>
    <property type="match status" value="1"/>
</dbReference>
<dbReference type="Gene3D" id="1.10.1780.10">
    <property type="entry name" value="Clp, N-terminal domain"/>
    <property type="match status" value="1"/>
</dbReference>
<accession>A0A6L9SCN3</accession>
<dbReference type="InterPro" id="IPR004176">
    <property type="entry name" value="Clp_R_N"/>
</dbReference>
<protein>
    <recommendedName>
        <fullName evidence="1">Clp R domain-containing protein</fullName>
    </recommendedName>
</protein>
<dbReference type="RefSeq" id="WP_163742031.1">
    <property type="nucleotide sequence ID" value="NZ_JAAGOA010000018.1"/>
</dbReference>
<evidence type="ECO:0000259" key="1">
    <source>
        <dbReference type="Pfam" id="PF02861"/>
    </source>
</evidence>
<name>A0A6L9SCN3_9ACTN</name>
<reference evidence="2 3" key="1">
    <citation type="submission" date="2020-02" db="EMBL/GenBank/DDBJ databases">
        <authorList>
            <person name="Li X.-J."/>
            <person name="Han X.-M."/>
        </authorList>
    </citation>
    <scope>NUCLEOTIDE SEQUENCE [LARGE SCALE GENOMIC DNA]</scope>
    <source>
        <strain evidence="2 3">CCTCC AB 2017055</strain>
    </source>
</reference>
<dbReference type="EMBL" id="JAAGOA010000018">
    <property type="protein sequence ID" value="NEE02986.1"/>
    <property type="molecule type" value="Genomic_DNA"/>
</dbReference>
<gene>
    <name evidence="2" type="ORF">G1H10_22745</name>
</gene>